<proteinExistence type="predicted"/>
<gene>
    <name evidence="1" type="ORF">VNO78_03319</name>
</gene>
<keyword evidence="2" id="KW-1185">Reference proteome</keyword>
<dbReference type="Proteomes" id="UP001386955">
    <property type="component" value="Unassembled WGS sequence"/>
</dbReference>
<reference evidence="1 2" key="1">
    <citation type="submission" date="2024-01" db="EMBL/GenBank/DDBJ databases">
        <title>The genomes of 5 underutilized Papilionoideae crops provide insights into root nodulation and disease resistanc.</title>
        <authorList>
            <person name="Jiang F."/>
        </authorList>
    </citation>
    <scope>NUCLEOTIDE SEQUENCE [LARGE SCALE GENOMIC DNA]</scope>
    <source>
        <strain evidence="1">DUOXIRENSHENG_FW03</strain>
        <tissue evidence="1">Leaves</tissue>
    </source>
</reference>
<evidence type="ECO:0000313" key="1">
    <source>
        <dbReference type="EMBL" id="KAK7411876.1"/>
    </source>
</evidence>
<name>A0AAN9T0D1_PSOTE</name>
<evidence type="ECO:0000313" key="2">
    <source>
        <dbReference type="Proteomes" id="UP001386955"/>
    </source>
</evidence>
<dbReference type="InterPro" id="IPR029063">
    <property type="entry name" value="SAM-dependent_MTases_sf"/>
</dbReference>
<dbReference type="AlphaFoldDB" id="A0AAN9T0D1"/>
<dbReference type="EMBL" id="JAYMYS010000001">
    <property type="protein sequence ID" value="KAK7411876.1"/>
    <property type="molecule type" value="Genomic_DNA"/>
</dbReference>
<organism evidence="1 2">
    <name type="scientific">Psophocarpus tetragonolobus</name>
    <name type="common">Winged bean</name>
    <name type="synonym">Dolichos tetragonolobus</name>
    <dbReference type="NCBI Taxonomy" id="3891"/>
    <lineage>
        <taxon>Eukaryota</taxon>
        <taxon>Viridiplantae</taxon>
        <taxon>Streptophyta</taxon>
        <taxon>Embryophyta</taxon>
        <taxon>Tracheophyta</taxon>
        <taxon>Spermatophyta</taxon>
        <taxon>Magnoliopsida</taxon>
        <taxon>eudicotyledons</taxon>
        <taxon>Gunneridae</taxon>
        <taxon>Pentapetalae</taxon>
        <taxon>rosids</taxon>
        <taxon>fabids</taxon>
        <taxon>Fabales</taxon>
        <taxon>Fabaceae</taxon>
        <taxon>Papilionoideae</taxon>
        <taxon>50 kb inversion clade</taxon>
        <taxon>NPAAA clade</taxon>
        <taxon>indigoferoid/millettioid clade</taxon>
        <taxon>Phaseoleae</taxon>
        <taxon>Psophocarpus</taxon>
    </lineage>
</organism>
<sequence>MQPGPLNMPNFLAFPAYLPAILSHPTVAVKTRQMDGIVNLVDEHMRSNQEAFIDPRLLIVYNDAKYELEKFDVIIGNLPDPLESEPGSTHLCTKSFCGVLSNLSSRTMVSLLLATLGKRLSFFTDKNVNVGFVCKHCGCNYA</sequence>
<comment type="caution">
    <text evidence="1">The sequence shown here is derived from an EMBL/GenBank/DDBJ whole genome shotgun (WGS) entry which is preliminary data.</text>
</comment>
<dbReference type="Gene3D" id="3.40.50.150">
    <property type="entry name" value="Vaccinia Virus protein VP39"/>
    <property type="match status" value="1"/>
</dbReference>
<protein>
    <submittedName>
        <fullName evidence="1">Uncharacterized protein</fullName>
    </submittedName>
</protein>
<accession>A0AAN9T0D1</accession>